<evidence type="ECO:0000259" key="2">
    <source>
        <dbReference type="Pfam" id="PF23343"/>
    </source>
</evidence>
<accession>A0A920CV71</accession>
<proteinExistence type="predicted"/>
<dbReference type="Proteomes" id="UP000683139">
    <property type="component" value="Unassembled WGS sequence"/>
</dbReference>
<feature type="region of interest" description="Disordered" evidence="1">
    <location>
        <begin position="189"/>
        <end position="208"/>
    </location>
</feature>
<keyword evidence="4" id="KW-1185">Reference proteome</keyword>
<evidence type="ECO:0000313" key="4">
    <source>
        <dbReference type="Proteomes" id="UP000683139"/>
    </source>
</evidence>
<feature type="domain" description="Replication-associated protein ORF2/G2P" evidence="2">
    <location>
        <begin position="70"/>
        <end position="185"/>
    </location>
</feature>
<dbReference type="Pfam" id="PF23343">
    <property type="entry name" value="REP_ORF2-G2P"/>
    <property type="match status" value="1"/>
</dbReference>
<comment type="caution">
    <text evidence="3">The sequence shown here is derived from an EMBL/GenBank/DDBJ whole genome shotgun (WGS) entry which is preliminary data.</text>
</comment>
<name>A0A920CV71_9BACL</name>
<sequence>MRSCIREKKIYCGKKYMEVDIYSHTSLPTPRKRSKKGKVSAPKQKNLNDKNAKRYFVQLLNTNFGEGDLHVSLTYAELPDTIEAAEKEVSKYIRRIAYKRKKEGLDPLKYVLITEYRTGKDDEKPVRIHHHIIMNGGLDRDEIEELWRKPKKKGQKKGDRIGFVNADRLKPNEYGLEAIARYLMKNPNGKKRWSSSQNLERPEYSTNDHKYSRRQVERIVKDEIDNLIYWKKQYPDWDLTDARAEYNDLTGWSVYLKLRRSRE</sequence>
<dbReference type="AlphaFoldDB" id="A0A920CV71"/>
<protein>
    <recommendedName>
        <fullName evidence="2">Replication-associated protein ORF2/G2P domain-containing protein</fullName>
    </recommendedName>
</protein>
<evidence type="ECO:0000313" key="3">
    <source>
        <dbReference type="EMBL" id="GIP17797.1"/>
    </source>
</evidence>
<organism evidence="3 4">
    <name type="scientific">Paenibacillus montaniterrae</name>
    <dbReference type="NCBI Taxonomy" id="429341"/>
    <lineage>
        <taxon>Bacteria</taxon>
        <taxon>Bacillati</taxon>
        <taxon>Bacillota</taxon>
        <taxon>Bacilli</taxon>
        <taxon>Bacillales</taxon>
        <taxon>Paenibacillaceae</taxon>
        <taxon>Paenibacillus</taxon>
    </lineage>
</organism>
<reference evidence="3" key="1">
    <citation type="submission" date="2021-03" db="EMBL/GenBank/DDBJ databases">
        <title>Antimicrobial resistance genes in bacteria isolated from Japanese honey, and their potential for conferring macrolide and lincosamide resistance in the American foulbrood pathogen Paenibacillus larvae.</title>
        <authorList>
            <person name="Okamoto M."/>
            <person name="Kumagai M."/>
            <person name="Kanamori H."/>
            <person name="Takamatsu D."/>
        </authorList>
    </citation>
    <scope>NUCLEOTIDE SEQUENCE</scope>
    <source>
        <strain evidence="3">J40TS1</strain>
    </source>
</reference>
<dbReference type="InterPro" id="IPR056906">
    <property type="entry name" value="ORF2/G2P_dom"/>
</dbReference>
<dbReference type="EMBL" id="BOSE01000006">
    <property type="protein sequence ID" value="GIP17797.1"/>
    <property type="molecule type" value="Genomic_DNA"/>
</dbReference>
<evidence type="ECO:0000256" key="1">
    <source>
        <dbReference type="SAM" id="MobiDB-lite"/>
    </source>
</evidence>
<gene>
    <name evidence="3" type="ORF">J40TS1_34390</name>
</gene>